<dbReference type="STRING" id="568860.SAMN05421811_112179"/>
<sequence>MSHQFSDLRPGRWRIWVAAGLATGVCEADLKAGHAFVALERGACKVTP</sequence>
<gene>
    <name evidence="1" type="ORF">SAMN05421811_112179</name>
</gene>
<evidence type="ECO:0000313" key="2">
    <source>
        <dbReference type="Proteomes" id="UP000199361"/>
    </source>
</evidence>
<dbReference type="AlphaFoldDB" id="A0A1I0L7U5"/>
<accession>A0A1I0L7U5</accession>
<keyword evidence="2" id="KW-1185">Reference proteome</keyword>
<proteinExistence type="predicted"/>
<protein>
    <submittedName>
        <fullName evidence="1">Uncharacterized protein</fullName>
    </submittedName>
</protein>
<name>A0A1I0L7U5_9ACTN</name>
<organism evidence="1 2">
    <name type="scientific">Nonomuraea wenchangensis</name>
    <dbReference type="NCBI Taxonomy" id="568860"/>
    <lineage>
        <taxon>Bacteria</taxon>
        <taxon>Bacillati</taxon>
        <taxon>Actinomycetota</taxon>
        <taxon>Actinomycetes</taxon>
        <taxon>Streptosporangiales</taxon>
        <taxon>Streptosporangiaceae</taxon>
        <taxon>Nonomuraea</taxon>
    </lineage>
</organism>
<reference evidence="1 2" key="1">
    <citation type="submission" date="2016-10" db="EMBL/GenBank/DDBJ databases">
        <authorList>
            <person name="de Groot N.N."/>
        </authorList>
    </citation>
    <scope>NUCLEOTIDE SEQUENCE [LARGE SCALE GENOMIC DNA]</scope>
    <source>
        <strain evidence="1 2">CGMCC 4.5598</strain>
    </source>
</reference>
<dbReference type="Proteomes" id="UP000199361">
    <property type="component" value="Unassembled WGS sequence"/>
</dbReference>
<evidence type="ECO:0000313" key="1">
    <source>
        <dbReference type="EMBL" id="SEU35061.1"/>
    </source>
</evidence>
<dbReference type="EMBL" id="FOHX01000012">
    <property type="protein sequence ID" value="SEU35061.1"/>
    <property type="molecule type" value="Genomic_DNA"/>
</dbReference>
<dbReference type="RefSeq" id="WP_177240984.1">
    <property type="nucleotide sequence ID" value="NZ_FOHX01000012.1"/>
</dbReference>